<dbReference type="InterPro" id="IPR036390">
    <property type="entry name" value="WH_DNA-bd_sf"/>
</dbReference>
<reference evidence="1 2" key="1">
    <citation type="submission" date="2016-10" db="EMBL/GenBank/DDBJ databases">
        <authorList>
            <person name="Varghese N."/>
            <person name="Submissions S."/>
        </authorList>
    </citation>
    <scope>NUCLEOTIDE SEQUENCE [LARGE SCALE GENOMIC DNA]</scope>
    <source>
        <strain evidence="1 2">DSM 22022</strain>
    </source>
</reference>
<dbReference type="InterPro" id="IPR036388">
    <property type="entry name" value="WH-like_DNA-bd_sf"/>
</dbReference>
<organism evidence="1 2">
    <name type="scientific">Basfia succiniciproducens</name>
    <dbReference type="NCBI Taxonomy" id="653940"/>
    <lineage>
        <taxon>Bacteria</taxon>
        <taxon>Pseudomonadati</taxon>
        <taxon>Pseudomonadota</taxon>
        <taxon>Gammaproteobacteria</taxon>
        <taxon>Pasteurellales</taxon>
        <taxon>Pasteurellaceae</taxon>
        <taxon>Basfia</taxon>
    </lineage>
</organism>
<evidence type="ECO:0000313" key="1">
    <source>
        <dbReference type="EMBL" id="SCY20929.1"/>
    </source>
</evidence>
<name>A0A1G5E1N9_9PAST</name>
<protein>
    <recommendedName>
        <fullName evidence="3">HTH deoR-type domain-containing protein</fullName>
    </recommendedName>
</protein>
<evidence type="ECO:0000313" key="2">
    <source>
        <dbReference type="Proteomes" id="UP000199588"/>
    </source>
</evidence>
<dbReference type="Gene3D" id="1.10.10.10">
    <property type="entry name" value="Winged helix-like DNA-binding domain superfamily/Winged helix DNA-binding domain"/>
    <property type="match status" value="1"/>
</dbReference>
<dbReference type="EMBL" id="FMUQ01000016">
    <property type="protein sequence ID" value="SCY20929.1"/>
    <property type="molecule type" value="Genomic_DNA"/>
</dbReference>
<proteinExistence type="predicted"/>
<accession>A0A1G5E1N9</accession>
<gene>
    <name evidence="1" type="ORF">SAMN02910354_01849</name>
</gene>
<keyword evidence="2" id="KW-1185">Reference proteome</keyword>
<dbReference type="SUPFAM" id="SSF46785">
    <property type="entry name" value="Winged helix' DNA-binding domain"/>
    <property type="match status" value="1"/>
</dbReference>
<dbReference type="RefSeq" id="WP_243739745.1">
    <property type="nucleotide sequence ID" value="NZ_CP015031.1"/>
</dbReference>
<evidence type="ECO:0008006" key="3">
    <source>
        <dbReference type="Google" id="ProtNLM"/>
    </source>
</evidence>
<dbReference type="Proteomes" id="UP000199588">
    <property type="component" value="Unassembled WGS sequence"/>
</dbReference>
<sequence>MISRQIRQISTLFALYFKANNKFEGKLTNKKYAALTKVSRDTALRDLTDLIEKGVLVRNESDGRSVSYDLAEIVKN</sequence>
<comment type="caution">
    <text evidence="1">The sequence shown here is derived from an EMBL/GenBank/DDBJ whole genome shotgun (WGS) entry which is preliminary data.</text>
</comment>